<dbReference type="STRING" id="1193682.BJP25_20020"/>
<feature type="region of interest" description="Disordered" evidence="1">
    <location>
        <begin position="1157"/>
        <end position="1179"/>
    </location>
</feature>
<feature type="compositionally biased region" description="Basic and acidic residues" evidence="1">
    <location>
        <begin position="1430"/>
        <end position="1439"/>
    </location>
</feature>
<dbReference type="Gene3D" id="2.180.10.10">
    <property type="entry name" value="RHS repeat-associated core"/>
    <property type="match status" value="3"/>
</dbReference>
<dbReference type="Gene3D" id="1.20.1260.20">
    <property type="entry name" value="PPE superfamily"/>
    <property type="match status" value="1"/>
</dbReference>
<evidence type="ECO:0000259" key="3">
    <source>
        <dbReference type="Pfam" id="PF20148"/>
    </source>
</evidence>
<feature type="compositionally biased region" description="Low complexity" evidence="1">
    <location>
        <begin position="1160"/>
        <end position="1179"/>
    </location>
</feature>
<evidence type="ECO:0000313" key="5">
    <source>
        <dbReference type="Proteomes" id="UP000186040"/>
    </source>
</evidence>
<feature type="compositionally biased region" description="Low complexity" evidence="1">
    <location>
        <begin position="255"/>
        <end position="275"/>
    </location>
</feature>
<dbReference type="Pfam" id="PF03527">
    <property type="entry name" value="RHS"/>
    <property type="match status" value="1"/>
</dbReference>
<proteinExistence type="predicted"/>
<gene>
    <name evidence="4" type="ORF">BJP25_20020</name>
</gene>
<dbReference type="InterPro" id="IPR031325">
    <property type="entry name" value="RHS_repeat"/>
</dbReference>
<dbReference type="Pfam" id="PF05593">
    <property type="entry name" value="RHS_repeat"/>
    <property type="match status" value="8"/>
</dbReference>
<evidence type="ECO:0000259" key="2">
    <source>
        <dbReference type="Pfam" id="PF03527"/>
    </source>
</evidence>
<feature type="domain" description="DUF6531" evidence="3">
    <location>
        <begin position="336"/>
        <end position="407"/>
    </location>
</feature>
<dbReference type="SUPFAM" id="SSF101898">
    <property type="entry name" value="NHL repeat"/>
    <property type="match status" value="1"/>
</dbReference>
<dbReference type="InterPro" id="IPR045351">
    <property type="entry name" value="DUF6531"/>
</dbReference>
<feature type="region of interest" description="Disordered" evidence="1">
    <location>
        <begin position="1430"/>
        <end position="1468"/>
    </location>
</feature>
<dbReference type="PANTHER" id="PTHR32305">
    <property type="match status" value="1"/>
</dbReference>
<dbReference type="OrthoDB" id="4981820at2"/>
<evidence type="ECO:0000256" key="1">
    <source>
        <dbReference type="SAM" id="MobiDB-lite"/>
    </source>
</evidence>
<sequence length="1468" mass="158101">MTNPLVAAPKSDTTAVTGIGIAEACTDLASGISSGDWVEAGIGAVGVGLEVLSMVIDPVGTVASYGVSWLIEHVQPLKDALDWFAGDPPVIRSFSETWANIAAEVGGVAGDLGGEGGGGAQQWRGEAADAFRRGSAEAADAISGAGALADGVSAGVMIMGEVVAAVRELIRDLVAEVVGKLITWALEAVATLGLATPVIVAQASATVARVTNRIADLVRKLVKTIGNVTPRLRKVVDKLGEIMEKLRGLARRADAPGGTTPSSAAPSAPHADAPTVRGGDAPTSPSGAGPDAVTPSGSTSPSGSSSPGSSPDTSPNRPADPNDTRTPEPDRVCENDPIDVITGEMVLAQTDVDLPGVLPLVLNRTHVSSYRAGRVFGPSWASTLDQRLEFDARGVLLLADDGVVLVYPSPPVEGSVLPEVGPRWPLSRTADGYAVRLRGSGRTLRFAPSGLLSALVDDNGNRVEFDRDAAGTPTAVRHSGGYHVEVRSDRGRVTALRLRGADATIARFGYDGDRLTEVHNSSGRPMRFAYDHAGRITQWTDRNGEWYRYRYDAEGRCVGNEGSGGFLDGTFTYDGDRTTFTDALGATTTYTHDARRRLVSRTDPLGGTVRQEWDEQDRLVARTDELGGVTRFEYGESGDLVATTRPDGARALAEHDAEGRVTAFVAPDGGVWRQRFDERGNLVAATDPAGAVTSYGYDERGHRRSVVDALGGVRRIETDGAGLPVAVTDPTGATTRYLRDPFGRAAAVVDPVGGRTEYTWTVEGSPLTRTRPDGGTERWGYDAEGNEVEHVDAAGRTRRVSSTHFNLPAAEVRPDGTTVRFGYDRALRLTSVTNGEGLVWHYEYDAAGRLVREVDFNGRVLAYRHDAAGRLVERVNGAGQVTTFTRDALGNVVERRSGDAVTTYEHDELGRLTRARNGDAELVMTHDALGRVLTETVNGRTVTSAYDPLGRRVLRRTPTGAQASWSYDAAGRPVALGTGGRSVEFAYDPAGQEVSRSVGAVQLTQAWDANHRLVARTTRVGGRELRRRQFAYLPDDTLAAVRDTAGPSRDYQVDPMGRVTAVDGPGWQERYAYDAAGNVVTGDSSYTGTLVRTAGDARYEHDGQGRVVLRQRKRLSRKPDTWHYQWDADDRLVGVRTPDGTRWSYLHDPLGRRIAKLRWGPDSTGGPDSSDSTGSTGSTVVERTDFTWDGSVLAEQVHSGGRATTWEFEQDSFRPITQLDRADTGQGWVDQRFYAIVTDLVGTPTELLDDTGAQAWRAESTLWGVPAARSGTADTPLRFPGQYHDAETGLHYNYLRYYDPLAARYTSPDPLGLFGGPSPHGYVHNPTGWTDALGLTETSDIEFLDPNTINFSQRTITANEYAEAMRNGDWRWDESPVRVMEVDGQLVSYDNRRLDAAREAGVPVGVQRVDPNAPHPDSTTGKTWADKFRERFNDPRNRLNGEPVPNTGLNDRPTSLPPGCGGGRRRRR</sequence>
<dbReference type="NCBIfam" id="TIGR01643">
    <property type="entry name" value="YD_repeat_2x"/>
    <property type="match status" value="10"/>
</dbReference>
<dbReference type="InterPro" id="IPR006530">
    <property type="entry name" value="YD"/>
</dbReference>
<name>A0A1Q9LK21_9PSEU</name>
<dbReference type="RefSeq" id="WP_075975522.1">
    <property type="nucleotide sequence ID" value="NZ_MKQR01000016.1"/>
</dbReference>
<comment type="caution">
    <text evidence="4">The sequence shown here is derived from an EMBL/GenBank/DDBJ whole genome shotgun (WGS) entry which is preliminary data.</text>
</comment>
<evidence type="ECO:0000313" key="4">
    <source>
        <dbReference type="EMBL" id="OLR92378.1"/>
    </source>
</evidence>
<feature type="domain" description="RHS protein conserved region" evidence="2">
    <location>
        <begin position="1236"/>
        <end position="1264"/>
    </location>
</feature>
<dbReference type="InterPro" id="IPR050708">
    <property type="entry name" value="T6SS_VgrG/RHS"/>
</dbReference>
<dbReference type="InterPro" id="IPR001826">
    <property type="entry name" value="RHS"/>
</dbReference>
<dbReference type="EMBL" id="MKQR01000016">
    <property type="protein sequence ID" value="OLR92378.1"/>
    <property type="molecule type" value="Genomic_DNA"/>
</dbReference>
<protein>
    <submittedName>
        <fullName evidence="4">Type IV secretion protein Rhs</fullName>
    </submittedName>
</protein>
<organism evidence="4 5">
    <name type="scientific">Actinokineospora bangkokensis</name>
    <dbReference type="NCBI Taxonomy" id="1193682"/>
    <lineage>
        <taxon>Bacteria</taxon>
        <taxon>Bacillati</taxon>
        <taxon>Actinomycetota</taxon>
        <taxon>Actinomycetes</taxon>
        <taxon>Pseudonocardiales</taxon>
        <taxon>Pseudonocardiaceae</taxon>
        <taxon>Actinokineospora</taxon>
    </lineage>
</organism>
<feature type="compositionally biased region" description="Basic and acidic residues" evidence="1">
    <location>
        <begin position="320"/>
        <end position="334"/>
    </location>
</feature>
<accession>A0A1Q9LK21</accession>
<dbReference type="PANTHER" id="PTHR32305:SF15">
    <property type="entry name" value="PROTEIN RHSA-RELATED"/>
    <property type="match status" value="1"/>
</dbReference>
<feature type="region of interest" description="Disordered" evidence="1">
    <location>
        <begin position="250"/>
        <end position="335"/>
    </location>
</feature>
<dbReference type="Pfam" id="PF20148">
    <property type="entry name" value="DUF6531"/>
    <property type="match status" value="1"/>
</dbReference>
<dbReference type="Proteomes" id="UP000186040">
    <property type="component" value="Unassembled WGS sequence"/>
</dbReference>
<reference evidence="4 5" key="1">
    <citation type="submission" date="2016-10" db="EMBL/GenBank/DDBJ databases">
        <title>The Draft Genome Sequence of Actinokineospora bangkokensis 44EHWT reveals the biosynthetic pathway of antifungal compounds Thailandins with unusual extender unit butylmalonyl-CoA.</title>
        <authorList>
            <person name="Greule A."/>
            <person name="Intra B."/>
            <person name="Flemming S."/>
            <person name="Rommel M.G."/>
            <person name="Panbangred W."/>
            <person name="Bechthold A."/>
        </authorList>
    </citation>
    <scope>NUCLEOTIDE SEQUENCE [LARGE SCALE GENOMIC DNA]</scope>
    <source>
        <strain evidence="4 5">44EHW</strain>
    </source>
</reference>
<dbReference type="NCBIfam" id="TIGR03696">
    <property type="entry name" value="Rhs_assc_core"/>
    <property type="match status" value="1"/>
</dbReference>
<dbReference type="InterPro" id="IPR022385">
    <property type="entry name" value="Rhs_assc_core"/>
</dbReference>
<feature type="compositionally biased region" description="Low complexity" evidence="1">
    <location>
        <begin position="294"/>
        <end position="315"/>
    </location>
</feature>
<dbReference type="InterPro" id="IPR038332">
    <property type="entry name" value="PPE_sf"/>
</dbReference>
<keyword evidence="5" id="KW-1185">Reference proteome</keyword>